<sequence>MLCMNVSSSESQAVERVTVLGASTSQKRVHGVEDAMELDVATPSSPRGSKRKADTGGAPSAKRSKRAHDDGHAPPTSTLVMCKTALQPEPVARPSASTSVATTSTRLLALELSRLRRQVRIPILKAHSPLQHEVLPHYHTFAHWQQSLSKRRARDPGSPESPLEDTEEATGLFPIFERQDTPAAEDGDEWDEFAREFERDLMQIGGGDDSDLLLSEPGPTRMILECDEELDYGEHEPEPEDEESSEDEAPLLSRTARPSWRTSDEQDGESDCESEEETPVTPPANHSRASSSSVNVDVHVGYAQPTTSFLRGEPQPESFFDASASEEEEEWDDCVDVRNTPSHPDSDSSPPPSNFRATAPQSESSHVLRTAKTFIAFTAPVRKFTMSLISARNLARMLQKDAPAARTVGVPEPVCAVWRDRCAAARQ</sequence>
<evidence type="ECO:0000313" key="3">
    <source>
        <dbReference type="Proteomes" id="UP000077266"/>
    </source>
</evidence>
<feature type="compositionally biased region" description="Acidic residues" evidence="1">
    <location>
        <begin position="232"/>
        <end position="249"/>
    </location>
</feature>
<feature type="compositionally biased region" description="Polar residues" evidence="1">
    <location>
        <begin position="355"/>
        <end position="364"/>
    </location>
</feature>
<dbReference type="EMBL" id="KV426085">
    <property type="protein sequence ID" value="KZV88977.1"/>
    <property type="molecule type" value="Genomic_DNA"/>
</dbReference>
<keyword evidence="3" id="KW-1185">Reference proteome</keyword>
<dbReference type="Proteomes" id="UP000077266">
    <property type="component" value="Unassembled WGS sequence"/>
</dbReference>
<organism evidence="2 3">
    <name type="scientific">Exidia glandulosa HHB12029</name>
    <dbReference type="NCBI Taxonomy" id="1314781"/>
    <lineage>
        <taxon>Eukaryota</taxon>
        <taxon>Fungi</taxon>
        <taxon>Dikarya</taxon>
        <taxon>Basidiomycota</taxon>
        <taxon>Agaricomycotina</taxon>
        <taxon>Agaricomycetes</taxon>
        <taxon>Auriculariales</taxon>
        <taxon>Exidiaceae</taxon>
        <taxon>Exidia</taxon>
    </lineage>
</organism>
<evidence type="ECO:0000313" key="2">
    <source>
        <dbReference type="EMBL" id="KZV88977.1"/>
    </source>
</evidence>
<dbReference type="InParanoid" id="A0A165FGX9"/>
<feature type="region of interest" description="Disordered" evidence="1">
    <location>
        <begin position="18"/>
        <end position="77"/>
    </location>
</feature>
<feature type="compositionally biased region" description="Acidic residues" evidence="1">
    <location>
        <begin position="324"/>
        <end position="334"/>
    </location>
</feature>
<evidence type="ECO:0000256" key="1">
    <source>
        <dbReference type="SAM" id="MobiDB-lite"/>
    </source>
</evidence>
<dbReference type="AlphaFoldDB" id="A0A165FGX9"/>
<feature type="compositionally biased region" description="Acidic residues" evidence="1">
    <location>
        <begin position="265"/>
        <end position="278"/>
    </location>
</feature>
<reference evidence="2 3" key="1">
    <citation type="journal article" date="2016" name="Mol. Biol. Evol.">
        <title>Comparative Genomics of Early-Diverging Mushroom-Forming Fungi Provides Insights into the Origins of Lignocellulose Decay Capabilities.</title>
        <authorList>
            <person name="Nagy L.G."/>
            <person name="Riley R."/>
            <person name="Tritt A."/>
            <person name="Adam C."/>
            <person name="Daum C."/>
            <person name="Floudas D."/>
            <person name="Sun H."/>
            <person name="Yadav J.S."/>
            <person name="Pangilinan J."/>
            <person name="Larsson K.H."/>
            <person name="Matsuura K."/>
            <person name="Barry K."/>
            <person name="Labutti K."/>
            <person name="Kuo R."/>
            <person name="Ohm R.A."/>
            <person name="Bhattacharya S.S."/>
            <person name="Shirouzu T."/>
            <person name="Yoshinaga Y."/>
            <person name="Martin F.M."/>
            <person name="Grigoriev I.V."/>
            <person name="Hibbett D.S."/>
        </authorList>
    </citation>
    <scope>NUCLEOTIDE SEQUENCE [LARGE SCALE GENOMIC DNA]</scope>
    <source>
        <strain evidence="2 3">HHB12029</strain>
    </source>
</reference>
<feature type="region of interest" description="Disordered" evidence="1">
    <location>
        <begin position="232"/>
        <end position="364"/>
    </location>
</feature>
<protein>
    <submittedName>
        <fullName evidence="2">Uncharacterized protein</fullName>
    </submittedName>
</protein>
<gene>
    <name evidence="2" type="ORF">EXIGLDRAFT_722079</name>
</gene>
<accession>A0A165FGX9</accession>
<name>A0A165FGX9_EXIGL</name>
<proteinExistence type="predicted"/>
<feature type="region of interest" description="Disordered" evidence="1">
    <location>
        <begin position="149"/>
        <end position="187"/>
    </location>
</feature>